<accession>A0A699U2Y9</accession>
<protein>
    <submittedName>
        <fullName evidence="1">Uncharacterized protein</fullName>
    </submittedName>
</protein>
<organism evidence="1">
    <name type="scientific">Tanacetum cinerariifolium</name>
    <name type="common">Dalmatian daisy</name>
    <name type="synonym">Chrysanthemum cinerariifolium</name>
    <dbReference type="NCBI Taxonomy" id="118510"/>
    <lineage>
        <taxon>Eukaryota</taxon>
        <taxon>Viridiplantae</taxon>
        <taxon>Streptophyta</taxon>
        <taxon>Embryophyta</taxon>
        <taxon>Tracheophyta</taxon>
        <taxon>Spermatophyta</taxon>
        <taxon>Magnoliopsida</taxon>
        <taxon>eudicotyledons</taxon>
        <taxon>Gunneridae</taxon>
        <taxon>Pentapetalae</taxon>
        <taxon>asterids</taxon>
        <taxon>campanulids</taxon>
        <taxon>Asterales</taxon>
        <taxon>Asteraceae</taxon>
        <taxon>Asteroideae</taxon>
        <taxon>Anthemideae</taxon>
        <taxon>Anthemidinae</taxon>
        <taxon>Tanacetum</taxon>
    </lineage>
</organism>
<reference evidence="1" key="1">
    <citation type="journal article" date="2019" name="Sci. Rep.">
        <title>Draft genome of Tanacetum cinerariifolium, the natural source of mosquito coil.</title>
        <authorList>
            <person name="Yamashiro T."/>
            <person name="Shiraishi A."/>
            <person name="Satake H."/>
            <person name="Nakayama K."/>
        </authorList>
    </citation>
    <scope>NUCLEOTIDE SEQUENCE</scope>
</reference>
<proteinExistence type="predicted"/>
<comment type="caution">
    <text evidence="1">The sequence shown here is derived from an EMBL/GenBank/DDBJ whole genome shotgun (WGS) entry which is preliminary data.</text>
</comment>
<evidence type="ECO:0000313" key="1">
    <source>
        <dbReference type="EMBL" id="GFD15658.1"/>
    </source>
</evidence>
<gene>
    <name evidence="1" type="ORF">Tci_887627</name>
</gene>
<dbReference type="AlphaFoldDB" id="A0A699U2Y9"/>
<sequence>MACSLPYTVEKIQTHVQIQCDKDDAARQEAIMGITTLLEQAMVAKEDPMKYYAECKTFRQKDMLRLRKFLDDEA</sequence>
<name>A0A699U2Y9_TANCI</name>
<dbReference type="EMBL" id="BKCJ011287992">
    <property type="protein sequence ID" value="GFD15658.1"/>
    <property type="molecule type" value="Genomic_DNA"/>
</dbReference>